<organism evidence="3 4">
    <name type="scientific">Thermospira aquatica</name>
    <dbReference type="NCBI Taxonomy" id="2828656"/>
    <lineage>
        <taxon>Bacteria</taxon>
        <taxon>Pseudomonadati</taxon>
        <taxon>Spirochaetota</taxon>
        <taxon>Spirochaetia</taxon>
        <taxon>Brevinematales</taxon>
        <taxon>Thermospiraceae</taxon>
        <taxon>Thermospira</taxon>
    </lineage>
</organism>
<evidence type="ECO:0000259" key="2">
    <source>
        <dbReference type="Pfam" id="PF14238"/>
    </source>
</evidence>
<evidence type="ECO:0000313" key="4">
    <source>
        <dbReference type="Proteomes" id="UP001056539"/>
    </source>
</evidence>
<dbReference type="KEGG" id="taqu:KDW03_01450"/>
<keyword evidence="4" id="KW-1185">Reference proteome</keyword>
<dbReference type="Pfam" id="PF14238">
    <property type="entry name" value="DUF4340"/>
    <property type="match status" value="1"/>
</dbReference>
<keyword evidence="1" id="KW-0472">Membrane</keyword>
<keyword evidence="1" id="KW-1133">Transmembrane helix</keyword>
<gene>
    <name evidence="3" type="ORF">KDW03_01450</name>
</gene>
<accession>A0AAX3BEF3</accession>
<dbReference type="InterPro" id="IPR025641">
    <property type="entry name" value="DUF4340"/>
</dbReference>
<evidence type="ECO:0000256" key="1">
    <source>
        <dbReference type="SAM" id="Phobius"/>
    </source>
</evidence>
<dbReference type="EMBL" id="CP073355">
    <property type="protein sequence ID" value="URA10495.1"/>
    <property type="molecule type" value="Genomic_DNA"/>
</dbReference>
<evidence type="ECO:0000313" key="3">
    <source>
        <dbReference type="EMBL" id="URA10495.1"/>
    </source>
</evidence>
<dbReference type="RefSeq" id="WP_271435622.1">
    <property type="nucleotide sequence ID" value="NZ_CP073355.1"/>
</dbReference>
<dbReference type="Proteomes" id="UP001056539">
    <property type="component" value="Chromosome"/>
</dbReference>
<reference evidence="3" key="2">
    <citation type="submission" date="2022-06" db="EMBL/GenBank/DDBJ databases">
        <title>Thermospira aquatica gen. nov., sp. nov.</title>
        <authorList>
            <person name="Ben Ali Gam Z."/>
            <person name="Labat M."/>
        </authorList>
    </citation>
    <scope>NUCLEOTIDE SEQUENCE</scope>
    <source>
        <strain evidence="3">F1F22</strain>
    </source>
</reference>
<feature type="domain" description="DUF4340" evidence="2">
    <location>
        <begin position="71"/>
        <end position="250"/>
    </location>
</feature>
<reference evidence="3" key="1">
    <citation type="submission" date="2021-04" db="EMBL/GenBank/DDBJ databases">
        <authorList>
            <person name="Postec A."/>
        </authorList>
    </citation>
    <scope>NUCLEOTIDE SEQUENCE</scope>
    <source>
        <strain evidence="3">F1F22</strain>
    </source>
</reference>
<sequence>MARRSSYSLLVWLVVLVLVGGGYFFTRPKRSKEPHIRLLSWDTDDVVFVARWHNQTNTREYTAFERYGEEWYMVSPVREKVHPELFHRMLDTLSRVKTEQAFVIREASEWENYGFSPYVYRFVLSNRRGEEYTLDIGNVTPGQNYFYLRINGTETNYQTATYNLVDVTQPQGAYRWPDIFDIPFDHLEKVVFFFEGKRVVEIVTNLSGWAMVFPEKRMLTNFSVKSVLLDFYPFQIDHFLTTEVTPSFLRQYSLVTPRYGVVFVGEGRSNTLWVSDKGEEGFLYAYSGERQGIFVVSEGEVTTKWITQASQFRR</sequence>
<keyword evidence="1" id="KW-0812">Transmembrane</keyword>
<feature type="transmembrane region" description="Helical" evidence="1">
    <location>
        <begin position="6"/>
        <end position="25"/>
    </location>
</feature>
<proteinExistence type="predicted"/>
<protein>
    <submittedName>
        <fullName evidence="3">DUF4340 domain-containing protein</fullName>
    </submittedName>
</protein>
<name>A0AAX3BEF3_9SPIR</name>
<dbReference type="AlphaFoldDB" id="A0AAX3BEF3"/>